<gene>
    <name evidence="1" type="ORF">RJ640_023929</name>
</gene>
<dbReference type="AlphaFoldDB" id="A0AA88U2L6"/>
<evidence type="ECO:0000313" key="2">
    <source>
        <dbReference type="Proteomes" id="UP001187471"/>
    </source>
</evidence>
<reference evidence="1" key="1">
    <citation type="submission" date="2022-12" db="EMBL/GenBank/DDBJ databases">
        <title>Draft genome assemblies for two species of Escallonia (Escalloniales).</title>
        <authorList>
            <person name="Chanderbali A."/>
            <person name="Dervinis C."/>
            <person name="Anghel I."/>
            <person name="Soltis D."/>
            <person name="Soltis P."/>
            <person name="Zapata F."/>
        </authorList>
    </citation>
    <scope>NUCLEOTIDE SEQUENCE</scope>
    <source>
        <strain evidence="1">UCBG92.1500</strain>
        <tissue evidence="1">Leaf</tissue>
    </source>
</reference>
<keyword evidence="2" id="KW-1185">Reference proteome</keyword>
<sequence>MIPKSMIKLSNQLYFNVSFNGLSGEIPTNYSFIACLSMSLSNITEHYALLALKLYIRYDPLNLLATNCSTKTSIFH</sequence>
<proteinExistence type="predicted"/>
<name>A0AA88U2L6_9ASTE</name>
<protein>
    <submittedName>
        <fullName evidence="1">Uncharacterized protein</fullName>
    </submittedName>
</protein>
<dbReference type="EMBL" id="JAVXUO010002878">
    <property type="protein sequence ID" value="KAK2968879.1"/>
    <property type="molecule type" value="Genomic_DNA"/>
</dbReference>
<evidence type="ECO:0000313" key="1">
    <source>
        <dbReference type="EMBL" id="KAK2968879.1"/>
    </source>
</evidence>
<comment type="caution">
    <text evidence="1">The sequence shown here is derived from an EMBL/GenBank/DDBJ whole genome shotgun (WGS) entry which is preliminary data.</text>
</comment>
<organism evidence="1 2">
    <name type="scientific">Escallonia rubra</name>
    <dbReference type="NCBI Taxonomy" id="112253"/>
    <lineage>
        <taxon>Eukaryota</taxon>
        <taxon>Viridiplantae</taxon>
        <taxon>Streptophyta</taxon>
        <taxon>Embryophyta</taxon>
        <taxon>Tracheophyta</taxon>
        <taxon>Spermatophyta</taxon>
        <taxon>Magnoliopsida</taxon>
        <taxon>eudicotyledons</taxon>
        <taxon>Gunneridae</taxon>
        <taxon>Pentapetalae</taxon>
        <taxon>asterids</taxon>
        <taxon>campanulids</taxon>
        <taxon>Escalloniales</taxon>
        <taxon>Escalloniaceae</taxon>
        <taxon>Escallonia</taxon>
    </lineage>
</organism>
<accession>A0AA88U2L6</accession>
<dbReference type="Proteomes" id="UP001187471">
    <property type="component" value="Unassembled WGS sequence"/>
</dbReference>